<organism evidence="1 2">
    <name type="scientific">Chrysophaeum taylorii</name>
    <dbReference type="NCBI Taxonomy" id="2483200"/>
    <lineage>
        <taxon>Eukaryota</taxon>
        <taxon>Sar</taxon>
        <taxon>Stramenopiles</taxon>
        <taxon>Ochrophyta</taxon>
        <taxon>Pelagophyceae</taxon>
        <taxon>Pelagomonadales</taxon>
        <taxon>Pelagomonadaceae</taxon>
        <taxon>Chrysophaeum</taxon>
    </lineage>
</organism>
<accession>A0AAD7UN69</accession>
<dbReference type="InterPro" id="IPR029063">
    <property type="entry name" value="SAM-dependent_MTases_sf"/>
</dbReference>
<sequence length="241" mass="25047">MRPLMTAIAASSIVVDLAPVEVRLRGGLCVTVFEASDQDAALEAAIDDGSDPFGSMCWPSSMAAANELLSAPLEGRTVLELGAGPGLASIAALHRGAAVIATDCARVATRAARDGLEAARARGAPGTFRVESLDISDHEALAAKARDADILVASDMLYEPELAKKLGAALRPYLATKAILVTDPGRQKGRGVFLRELGPPATSLFEDVRLAKAEAAALRITPDAAGHINIGVFKHGFVDLQ</sequence>
<evidence type="ECO:0008006" key="3">
    <source>
        <dbReference type="Google" id="ProtNLM"/>
    </source>
</evidence>
<reference evidence="1" key="1">
    <citation type="submission" date="2023-01" db="EMBL/GenBank/DDBJ databases">
        <title>Metagenome sequencing of chrysophaentin producing Chrysophaeum taylorii.</title>
        <authorList>
            <person name="Davison J."/>
            <person name="Bewley C."/>
        </authorList>
    </citation>
    <scope>NUCLEOTIDE SEQUENCE</scope>
    <source>
        <strain evidence="1">NIES-1699</strain>
    </source>
</reference>
<dbReference type="Pfam" id="PF10294">
    <property type="entry name" value="Methyltransf_16"/>
    <property type="match status" value="1"/>
</dbReference>
<dbReference type="Gene3D" id="3.40.50.150">
    <property type="entry name" value="Vaccinia Virus protein VP39"/>
    <property type="match status" value="1"/>
</dbReference>
<dbReference type="SUPFAM" id="SSF53335">
    <property type="entry name" value="S-adenosyl-L-methionine-dependent methyltransferases"/>
    <property type="match status" value="1"/>
</dbReference>
<dbReference type="PANTHER" id="PTHR14614">
    <property type="entry name" value="HEPATOCELLULAR CARCINOMA-ASSOCIATED ANTIGEN"/>
    <property type="match status" value="1"/>
</dbReference>
<dbReference type="EMBL" id="JAQMWT010000081">
    <property type="protein sequence ID" value="KAJ8611168.1"/>
    <property type="molecule type" value="Genomic_DNA"/>
</dbReference>
<protein>
    <recommendedName>
        <fullName evidence="3">Methyltransferase domain-containing protein</fullName>
    </recommendedName>
</protein>
<gene>
    <name evidence="1" type="ORF">CTAYLR_003545</name>
</gene>
<dbReference type="AlphaFoldDB" id="A0AAD7UN69"/>
<name>A0AAD7UN69_9STRA</name>
<evidence type="ECO:0000313" key="1">
    <source>
        <dbReference type="EMBL" id="KAJ8611168.1"/>
    </source>
</evidence>
<dbReference type="InterPro" id="IPR019410">
    <property type="entry name" value="Methyltransf_16"/>
</dbReference>
<evidence type="ECO:0000313" key="2">
    <source>
        <dbReference type="Proteomes" id="UP001230188"/>
    </source>
</evidence>
<keyword evidence="2" id="KW-1185">Reference proteome</keyword>
<dbReference type="Proteomes" id="UP001230188">
    <property type="component" value="Unassembled WGS sequence"/>
</dbReference>
<comment type="caution">
    <text evidence="1">The sequence shown here is derived from an EMBL/GenBank/DDBJ whole genome shotgun (WGS) entry which is preliminary data.</text>
</comment>
<proteinExistence type="predicted"/>